<dbReference type="Proteomes" id="UP000007652">
    <property type="component" value="Unassembled WGS sequence"/>
</dbReference>
<dbReference type="OrthoDB" id="9814725at2"/>
<dbReference type="RefSeq" id="WP_008908174.1">
    <property type="nucleotide sequence ID" value="NZ_CAKP01000036.1"/>
</dbReference>
<dbReference type="SUPFAM" id="SSF160719">
    <property type="entry name" value="gpW/gp25-like"/>
    <property type="match status" value="1"/>
</dbReference>
<reference evidence="2 3" key="1">
    <citation type="journal article" date="2011" name="J. Bacteriol.">
        <title>Draft genome sequence of Caloramator australicus strain RC3T, a thermoanaerobe from the Great Artesian Basin of Australia.</title>
        <authorList>
            <person name="Ogg C.D."/>
            <person name="Patel B.K.C."/>
        </authorList>
    </citation>
    <scope>NUCLEOTIDE SEQUENCE [LARGE SCALE GENOMIC DNA]</scope>
    <source>
        <strain evidence="2 3">RC3</strain>
    </source>
</reference>
<feature type="domain" description="IraD/Gp25-like" evidence="1">
    <location>
        <begin position="20"/>
        <end position="101"/>
    </location>
</feature>
<accession>I7KT84</accession>
<sequence>MNEYEIIPPVNEIDFGATGVAEIIQNIKTLLTTIKGTVPFNRDIGIEDSLLDKTTPVAQTKLTAQIINIIENYEPRCEVVSITFDKNESEGILIPKVKVRINDDHL</sequence>
<evidence type="ECO:0000313" key="3">
    <source>
        <dbReference type="Proteomes" id="UP000007652"/>
    </source>
</evidence>
<evidence type="ECO:0000313" key="2">
    <source>
        <dbReference type="EMBL" id="CCJ32898.1"/>
    </source>
</evidence>
<dbReference type="Gene3D" id="3.10.450.40">
    <property type="match status" value="1"/>
</dbReference>
<dbReference type="STRING" id="857293.CAAU_0814"/>
<dbReference type="eggNOG" id="COG3628">
    <property type="taxonomic scope" value="Bacteria"/>
</dbReference>
<name>I7KT84_9CLOT</name>
<proteinExistence type="predicted"/>
<dbReference type="Pfam" id="PF04965">
    <property type="entry name" value="GPW_gp25"/>
    <property type="match status" value="1"/>
</dbReference>
<comment type="caution">
    <text evidence="2">The sequence shown here is derived from an EMBL/GenBank/DDBJ whole genome shotgun (WGS) entry which is preliminary data.</text>
</comment>
<organism evidence="2 3">
    <name type="scientific">Caloramator australicus RC3</name>
    <dbReference type="NCBI Taxonomy" id="857293"/>
    <lineage>
        <taxon>Bacteria</taxon>
        <taxon>Bacillati</taxon>
        <taxon>Bacillota</taxon>
        <taxon>Clostridia</taxon>
        <taxon>Eubacteriales</taxon>
        <taxon>Clostridiaceae</taxon>
        <taxon>Caloramator</taxon>
    </lineage>
</organism>
<protein>
    <submittedName>
        <fullName evidence="2">GPW/gp25 family protein</fullName>
    </submittedName>
</protein>
<dbReference type="EMBL" id="CAKP01000036">
    <property type="protein sequence ID" value="CCJ32898.1"/>
    <property type="molecule type" value="Genomic_DNA"/>
</dbReference>
<evidence type="ECO:0000259" key="1">
    <source>
        <dbReference type="Pfam" id="PF04965"/>
    </source>
</evidence>
<dbReference type="AlphaFoldDB" id="I7KT84"/>
<keyword evidence="3" id="KW-1185">Reference proteome</keyword>
<dbReference type="InterPro" id="IPR007048">
    <property type="entry name" value="IraD/Gp25-like"/>
</dbReference>
<gene>
    <name evidence="2" type="ORF">CAAU_0814</name>
</gene>